<gene>
    <name evidence="2" type="ORF">TDUB1175_LOCUS6611</name>
</gene>
<dbReference type="AlphaFoldDB" id="A0A7R9VRT0"/>
<dbReference type="EMBL" id="HBED01013259">
    <property type="protein sequence ID" value="CAD8303832.1"/>
    <property type="molecule type" value="Transcribed_RNA"/>
</dbReference>
<protein>
    <submittedName>
        <fullName evidence="2">Uncharacterized protein</fullName>
    </submittedName>
</protein>
<feature type="compositionally biased region" description="Basic and acidic residues" evidence="1">
    <location>
        <begin position="140"/>
        <end position="169"/>
    </location>
</feature>
<accession>A0A7R9VRT0</accession>
<name>A0A7R9VRT0_9STRA</name>
<proteinExistence type="predicted"/>
<sequence length="215" mass="24130">MVFVFLARKYAEVKDRKAQNAIAKQENGQDLTVADRFATGERIPVTAAKVVTGKSNDHIPTSEERRDMTTMERVKDGETFRHMAVGAVKEKKAEREDRMDEREEEVFRKQEEGEDLTPGDRISAGEGVVRTAARAATGRMNDRIPTPEERDEMTRIERVVRGERVTHVLKDKKKKRSTPFVDAVAGKKPDEKTDGGKKANNSADEGFLNGVSWGL</sequence>
<feature type="compositionally biased region" description="Basic and acidic residues" evidence="1">
    <location>
        <begin position="89"/>
        <end position="111"/>
    </location>
</feature>
<feature type="compositionally biased region" description="Basic and acidic residues" evidence="1">
    <location>
        <begin position="185"/>
        <end position="197"/>
    </location>
</feature>
<evidence type="ECO:0000256" key="1">
    <source>
        <dbReference type="SAM" id="MobiDB-lite"/>
    </source>
</evidence>
<evidence type="ECO:0000313" key="2">
    <source>
        <dbReference type="EMBL" id="CAD8303832.1"/>
    </source>
</evidence>
<reference evidence="2" key="1">
    <citation type="submission" date="2021-01" db="EMBL/GenBank/DDBJ databases">
        <authorList>
            <person name="Corre E."/>
            <person name="Pelletier E."/>
            <person name="Niang G."/>
            <person name="Scheremetjew M."/>
            <person name="Finn R."/>
            <person name="Kale V."/>
            <person name="Holt S."/>
            <person name="Cochrane G."/>
            <person name="Meng A."/>
            <person name="Brown T."/>
            <person name="Cohen L."/>
        </authorList>
    </citation>
    <scope>NUCLEOTIDE SEQUENCE</scope>
    <source>
        <strain evidence="2">CCMP147</strain>
    </source>
</reference>
<feature type="region of interest" description="Disordered" evidence="1">
    <location>
        <begin position="89"/>
        <end position="215"/>
    </location>
</feature>
<feature type="compositionally biased region" description="Low complexity" evidence="1">
    <location>
        <begin position="124"/>
        <end position="139"/>
    </location>
</feature>
<organism evidence="2">
    <name type="scientific">Pseudictyota dubia</name>
    <dbReference type="NCBI Taxonomy" id="2749911"/>
    <lineage>
        <taxon>Eukaryota</taxon>
        <taxon>Sar</taxon>
        <taxon>Stramenopiles</taxon>
        <taxon>Ochrophyta</taxon>
        <taxon>Bacillariophyta</taxon>
        <taxon>Mediophyceae</taxon>
        <taxon>Biddulphiophycidae</taxon>
        <taxon>Eupodiscales</taxon>
        <taxon>Odontellaceae</taxon>
        <taxon>Pseudictyota</taxon>
    </lineage>
</organism>